<dbReference type="Gene3D" id="1.25.40.20">
    <property type="entry name" value="Ankyrin repeat-containing domain"/>
    <property type="match status" value="1"/>
</dbReference>
<dbReference type="GO" id="GO:0031436">
    <property type="term" value="C:BRCA1-BARD1 complex"/>
    <property type="evidence" value="ECO:0007669"/>
    <property type="project" value="TreeGrafter"/>
</dbReference>
<evidence type="ECO:0000313" key="5">
    <source>
        <dbReference type="Proteomes" id="UP000694700"/>
    </source>
</evidence>
<evidence type="ECO:0000256" key="3">
    <source>
        <dbReference type="PROSITE-ProRule" id="PRU00023"/>
    </source>
</evidence>
<feature type="repeat" description="ANK" evidence="3">
    <location>
        <begin position="31"/>
        <end position="63"/>
    </location>
</feature>
<dbReference type="SMART" id="SM00248">
    <property type="entry name" value="ANK"/>
    <property type="match status" value="1"/>
</dbReference>
<keyword evidence="1" id="KW-0677">Repeat</keyword>
<dbReference type="SUPFAM" id="SSF48403">
    <property type="entry name" value="Ankyrin repeat"/>
    <property type="match status" value="1"/>
</dbReference>
<dbReference type="PRINTS" id="PR01415">
    <property type="entry name" value="ANKYRIN"/>
</dbReference>
<sequence length="103" mass="11154">MSDLEWYVFLYCNGVLCVVVQAEDVNRTLEGGRKPLHYAVDCGQAEMVEFLLSKGADVNVSVLQCCVCVKILLEKGADKGRKGPDGLSAFEAAESDAIKALLK</sequence>
<dbReference type="Ensembl" id="ENSCCRT00015047752.1">
    <property type="protein sequence ID" value="ENSCCRP00015046204.1"/>
    <property type="gene ID" value="ENSCCRG00015019137.1"/>
</dbReference>
<protein>
    <submittedName>
        <fullName evidence="4">Myotrophin</fullName>
    </submittedName>
</protein>
<name>A0A8C1V2X8_CYPCA</name>
<dbReference type="GO" id="GO:0004842">
    <property type="term" value="F:ubiquitin-protein transferase activity"/>
    <property type="evidence" value="ECO:0007669"/>
    <property type="project" value="TreeGrafter"/>
</dbReference>
<dbReference type="GO" id="GO:0070531">
    <property type="term" value="C:BRCA1-A complex"/>
    <property type="evidence" value="ECO:0007669"/>
    <property type="project" value="TreeGrafter"/>
</dbReference>
<dbReference type="GO" id="GO:0085020">
    <property type="term" value="P:protein K6-linked ubiquitination"/>
    <property type="evidence" value="ECO:0007669"/>
    <property type="project" value="TreeGrafter"/>
</dbReference>
<dbReference type="InterPro" id="IPR036770">
    <property type="entry name" value="Ankyrin_rpt-contain_sf"/>
</dbReference>
<dbReference type="PROSITE" id="PS50088">
    <property type="entry name" value="ANK_REPEAT"/>
    <property type="match status" value="1"/>
</dbReference>
<keyword evidence="2 3" id="KW-0040">ANK repeat</keyword>
<dbReference type="InterPro" id="IPR002110">
    <property type="entry name" value="Ankyrin_rpt"/>
</dbReference>
<accession>A0A8C1V2X8</accession>
<dbReference type="AlphaFoldDB" id="A0A8C1V2X8"/>
<evidence type="ECO:0000313" key="4">
    <source>
        <dbReference type="Ensembl" id="ENSCCRP00015046204.1"/>
    </source>
</evidence>
<dbReference type="PROSITE" id="PS50297">
    <property type="entry name" value="ANK_REP_REGION"/>
    <property type="match status" value="1"/>
</dbReference>
<dbReference type="Proteomes" id="UP000694700">
    <property type="component" value="Unplaced"/>
</dbReference>
<dbReference type="Pfam" id="PF00023">
    <property type="entry name" value="Ank"/>
    <property type="match status" value="1"/>
</dbReference>
<reference evidence="4" key="1">
    <citation type="submission" date="2025-08" db="UniProtKB">
        <authorList>
            <consortium name="Ensembl"/>
        </authorList>
    </citation>
    <scope>IDENTIFICATION</scope>
</reference>
<proteinExistence type="predicted"/>
<evidence type="ECO:0000256" key="1">
    <source>
        <dbReference type="ARBA" id="ARBA00022737"/>
    </source>
</evidence>
<dbReference type="PANTHER" id="PTHR24171:SF8">
    <property type="entry name" value="BRCA1-ASSOCIATED RING DOMAIN PROTEIN 1"/>
    <property type="match status" value="1"/>
</dbReference>
<organism evidence="4 5">
    <name type="scientific">Cyprinus carpio</name>
    <name type="common">Common carp</name>
    <dbReference type="NCBI Taxonomy" id="7962"/>
    <lineage>
        <taxon>Eukaryota</taxon>
        <taxon>Metazoa</taxon>
        <taxon>Chordata</taxon>
        <taxon>Craniata</taxon>
        <taxon>Vertebrata</taxon>
        <taxon>Euteleostomi</taxon>
        <taxon>Actinopterygii</taxon>
        <taxon>Neopterygii</taxon>
        <taxon>Teleostei</taxon>
        <taxon>Ostariophysi</taxon>
        <taxon>Cypriniformes</taxon>
        <taxon>Cyprinidae</taxon>
        <taxon>Cyprininae</taxon>
        <taxon>Cyprinus</taxon>
    </lineage>
</organism>
<dbReference type="PANTHER" id="PTHR24171">
    <property type="entry name" value="ANKYRIN REPEAT DOMAIN-CONTAINING PROTEIN 39-RELATED"/>
    <property type="match status" value="1"/>
</dbReference>
<evidence type="ECO:0000256" key="2">
    <source>
        <dbReference type="ARBA" id="ARBA00023043"/>
    </source>
</evidence>